<comment type="caution">
    <text evidence="1">The sequence shown here is derived from an EMBL/GenBank/DDBJ whole genome shotgun (WGS) entry which is preliminary data.</text>
</comment>
<evidence type="ECO:0000313" key="2">
    <source>
        <dbReference type="Proteomes" id="UP001465755"/>
    </source>
</evidence>
<protein>
    <submittedName>
        <fullName evidence="1">Uncharacterized protein</fullName>
    </submittedName>
</protein>
<reference evidence="1 2" key="1">
    <citation type="journal article" date="2024" name="Nat. Commun.">
        <title>Phylogenomics reveals the evolutionary origins of lichenization in chlorophyte algae.</title>
        <authorList>
            <person name="Puginier C."/>
            <person name="Libourel C."/>
            <person name="Otte J."/>
            <person name="Skaloud P."/>
            <person name="Haon M."/>
            <person name="Grisel S."/>
            <person name="Petersen M."/>
            <person name="Berrin J.G."/>
            <person name="Delaux P.M."/>
            <person name="Dal Grande F."/>
            <person name="Keller J."/>
        </authorList>
    </citation>
    <scope>NUCLEOTIDE SEQUENCE [LARGE SCALE GENOMIC DNA]</scope>
    <source>
        <strain evidence="1 2">SAG 2036</strain>
    </source>
</reference>
<gene>
    <name evidence="1" type="ORF">WJX73_005061</name>
</gene>
<accession>A0AAW1P338</accession>
<proteinExistence type="predicted"/>
<name>A0AAW1P338_9CHLO</name>
<evidence type="ECO:0000313" key="1">
    <source>
        <dbReference type="EMBL" id="KAK9802619.1"/>
    </source>
</evidence>
<sequence length="199" mass="21695">MQQHRVPSAEDSFGDQRLERDLAQFLPELLSATCDDGRSDALVLSPAAPLTIPGLEYQRPVSRAGGMLDAMRLWFPRSGELALLPDQREELVPAEQLIQSESDNSDLLYSAAALIRHGSDPIAFRPERTLDRTPTYSAHHRSAGEGPSLGTSMRALEQTRDSHARAGLITVTSGAGQRVPPCNLPSPFASEVHSIFENI</sequence>
<dbReference type="EMBL" id="JALJOQ010000070">
    <property type="protein sequence ID" value="KAK9802619.1"/>
    <property type="molecule type" value="Genomic_DNA"/>
</dbReference>
<organism evidence="1 2">
    <name type="scientific">Symbiochloris irregularis</name>
    <dbReference type="NCBI Taxonomy" id="706552"/>
    <lineage>
        <taxon>Eukaryota</taxon>
        <taxon>Viridiplantae</taxon>
        <taxon>Chlorophyta</taxon>
        <taxon>core chlorophytes</taxon>
        <taxon>Trebouxiophyceae</taxon>
        <taxon>Trebouxiales</taxon>
        <taxon>Trebouxiaceae</taxon>
        <taxon>Symbiochloris</taxon>
    </lineage>
</organism>
<dbReference type="Proteomes" id="UP001465755">
    <property type="component" value="Unassembled WGS sequence"/>
</dbReference>
<keyword evidence="2" id="KW-1185">Reference proteome</keyword>
<dbReference type="AlphaFoldDB" id="A0AAW1P338"/>